<keyword evidence="3" id="KW-1185">Reference proteome</keyword>
<evidence type="ECO:0000313" key="3">
    <source>
        <dbReference type="Proteomes" id="UP000481621"/>
    </source>
</evidence>
<protein>
    <submittedName>
        <fullName evidence="2">Uncharacterized protein</fullName>
    </submittedName>
</protein>
<feature type="region of interest" description="Disordered" evidence="1">
    <location>
        <begin position="44"/>
        <end position="69"/>
    </location>
</feature>
<organism evidence="2 3">
    <name type="scientific">Neobacillus thermocopriae</name>
    <dbReference type="NCBI Taxonomy" id="1215031"/>
    <lineage>
        <taxon>Bacteria</taxon>
        <taxon>Bacillati</taxon>
        <taxon>Bacillota</taxon>
        <taxon>Bacilli</taxon>
        <taxon>Bacillales</taxon>
        <taxon>Bacillaceae</taxon>
        <taxon>Neobacillus</taxon>
    </lineage>
</organism>
<reference evidence="2" key="1">
    <citation type="submission" date="2020-02" db="EMBL/GenBank/DDBJ databases">
        <title>Bacillus sedimentmangrovi sp. nov., isolated from sediment of the mangrove ecosystem.</title>
        <authorList>
            <person name="Liu G."/>
        </authorList>
    </citation>
    <scope>NUCLEOTIDE SEQUENCE [LARGE SCALE GENOMIC DNA]</scope>
    <source>
        <strain evidence="2">SgZ-7</strain>
    </source>
</reference>
<proteinExistence type="predicted"/>
<accession>A0A6B3TRM5</accession>
<gene>
    <name evidence="2" type="ORF">G4Z05_12280</name>
</gene>
<dbReference type="AlphaFoldDB" id="A0A6B3TRM5"/>
<evidence type="ECO:0000256" key="1">
    <source>
        <dbReference type="SAM" id="MobiDB-lite"/>
    </source>
</evidence>
<evidence type="ECO:0000313" key="2">
    <source>
        <dbReference type="EMBL" id="NEX79635.1"/>
    </source>
</evidence>
<sequence>MKKALLAILTLLLIGGTGYFVYSKVGNSKSTTTKIKEKEISKTETTENSKQVQKEKKKKESNNWNGEWTRVSVSDPGTLKISNFNGKTFDLALEVLSGANTGGIDGKATVTGKTAILVNDEFNCRLDLTLNKDSITVNETEGCYEIGGIGTHFGGEYKNQSAAAKTPKATLSSLSIIDANSDKDIQKLLGNDYDTLVENMQIIDSYELEDTLVFEGGVRGLYTFKEGIIVKDPFNHYYIGNIINDGEKVKFYTNDITYKNKLHPVVDEWRQDFADYPVEYIYKKMD</sequence>
<feature type="compositionally biased region" description="Basic and acidic residues" evidence="1">
    <location>
        <begin position="44"/>
        <end position="61"/>
    </location>
</feature>
<dbReference type="Proteomes" id="UP000481621">
    <property type="component" value="Unassembled WGS sequence"/>
</dbReference>
<comment type="caution">
    <text evidence="2">The sequence shown here is derived from an EMBL/GenBank/DDBJ whole genome shotgun (WGS) entry which is preliminary data.</text>
</comment>
<name>A0A6B3TRM5_9BACI</name>
<dbReference type="RefSeq" id="WP_163252158.1">
    <property type="nucleotide sequence ID" value="NZ_JAAIUV010000020.1"/>
</dbReference>
<dbReference type="EMBL" id="JAAIUV010000020">
    <property type="protein sequence ID" value="NEX79635.1"/>
    <property type="molecule type" value="Genomic_DNA"/>
</dbReference>